<dbReference type="RefSeq" id="WP_108175341.1">
    <property type="nucleotide sequence ID" value="NZ_PZZL01000002.1"/>
</dbReference>
<dbReference type="OrthoDB" id="7248418at2"/>
<proteinExistence type="predicted"/>
<dbReference type="SMART" id="SM00062">
    <property type="entry name" value="PBPb"/>
    <property type="match status" value="1"/>
</dbReference>
<organism evidence="4 5">
    <name type="scientific">Phreatobacter oligotrophus</name>
    <dbReference type="NCBI Taxonomy" id="1122261"/>
    <lineage>
        <taxon>Bacteria</taxon>
        <taxon>Pseudomonadati</taxon>
        <taxon>Pseudomonadota</taxon>
        <taxon>Alphaproteobacteria</taxon>
        <taxon>Hyphomicrobiales</taxon>
        <taxon>Phreatobacteraceae</taxon>
        <taxon>Phreatobacter</taxon>
    </lineage>
</organism>
<keyword evidence="1 2" id="KW-0732">Signal</keyword>
<reference evidence="4 5" key="1">
    <citation type="submission" date="2018-04" db="EMBL/GenBank/DDBJ databases">
        <title>Genomic Encyclopedia of Archaeal and Bacterial Type Strains, Phase II (KMG-II): from individual species to whole genera.</title>
        <authorList>
            <person name="Goeker M."/>
        </authorList>
    </citation>
    <scope>NUCLEOTIDE SEQUENCE [LARGE SCALE GENOMIC DNA]</scope>
    <source>
        <strain evidence="4 5">DSM 25521</strain>
    </source>
</reference>
<dbReference type="PANTHER" id="PTHR35936">
    <property type="entry name" value="MEMBRANE-BOUND LYTIC MUREIN TRANSGLYCOSYLASE F"/>
    <property type="match status" value="1"/>
</dbReference>
<dbReference type="Gene3D" id="3.40.190.10">
    <property type="entry name" value="Periplasmic binding protein-like II"/>
    <property type="match status" value="2"/>
</dbReference>
<feature type="domain" description="Solute-binding protein family 3/N-terminal" evidence="3">
    <location>
        <begin position="24"/>
        <end position="246"/>
    </location>
</feature>
<feature type="signal peptide" evidence="2">
    <location>
        <begin position="1"/>
        <end position="21"/>
    </location>
</feature>
<evidence type="ECO:0000256" key="2">
    <source>
        <dbReference type="SAM" id="SignalP"/>
    </source>
</evidence>
<gene>
    <name evidence="4" type="ORF">C8P69_102577</name>
</gene>
<keyword evidence="5" id="KW-1185">Reference proteome</keyword>
<evidence type="ECO:0000256" key="1">
    <source>
        <dbReference type="ARBA" id="ARBA00022729"/>
    </source>
</evidence>
<dbReference type="AlphaFoldDB" id="A0A2T4ZGZ5"/>
<sequence length="277" mass="29561">MFRTIIAAAGLAAMLAAPAMAQAPLKTAVDGTFAPHAFPNLQGGGVQGFNIDLAQEIAKRLGRPIEITSTQFSGIIPALNAGTYDFIMAPVTVTRERAESLLFAEGYLDTDFRLVTRRGDAPITDLATLRDKVVSVNRGSAYESWAKSMEAQVGWKVEAFGTQTDAVQAVIAGRAVANITAETVAAFAVRNNPQIKLDYLHKTGLVWATPARNGDTAMRGLLENAIECIKKDGTMAKIYEKWFGIAPRPDSAAVTIFPGSGVPGMAGYDATPREPRC</sequence>
<dbReference type="EMBL" id="PZZL01000002">
    <property type="protein sequence ID" value="PTM61190.1"/>
    <property type="molecule type" value="Genomic_DNA"/>
</dbReference>
<evidence type="ECO:0000259" key="3">
    <source>
        <dbReference type="SMART" id="SM00062"/>
    </source>
</evidence>
<comment type="caution">
    <text evidence="4">The sequence shown here is derived from an EMBL/GenBank/DDBJ whole genome shotgun (WGS) entry which is preliminary data.</text>
</comment>
<evidence type="ECO:0000313" key="5">
    <source>
        <dbReference type="Proteomes" id="UP000241808"/>
    </source>
</evidence>
<dbReference type="InterPro" id="IPR001638">
    <property type="entry name" value="Solute-binding_3/MltF_N"/>
</dbReference>
<name>A0A2T4ZGZ5_9HYPH</name>
<protein>
    <submittedName>
        <fullName evidence="4">Amino acid ABC transporter substrate-binding protein (PAAT family)</fullName>
    </submittedName>
</protein>
<feature type="chain" id="PRO_5015525787" evidence="2">
    <location>
        <begin position="22"/>
        <end position="277"/>
    </location>
</feature>
<dbReference type="Proteomes" id="UP000241808">
    <property type="component" value="Unassembled WGS sequence"/>
</dbReference>
<dbReference type="Pfam" id="PF00497">
    <property type="entry name" value="SBP_bac_3"/>
    <property type="match status" value="1"/>
</dbReference>
<dbReference type="SUPFAM" id="SSF53850">
    <property type="entry name" value="Periplasmic binding protein-like II"/>
    <property type="match status" value="1"/>
</dbReference>
<evidence type="ECO:0000313" key="4">
    <source>
        <dbReference type="EMBL" id="PTM61190.1"/>
    </source>
</evidence>
<accession>A0A2T4ZGZ5</accession>
<dbReference type="PANTHER" id="PTHR35936:SF19">
    <property type="entry name" value="AMINO-ACID-BINDING PROTEIN YXEM-RELATED"/>
    <property type="match status" value="1"/>
</dbReference>